<feature type="binding site" evidence="11">
    <location>
        <position position="93"/>
    </location>
    <ligand>
        <name>Zn(2+)</name>
        <dbReference type="ChEBI" id="CHEBI:29105"/>
        <note>ligand shared between dimeric partners</note>
    </ligand>
</feature>
<dbReference type="PANTHER" id="PTHR42945:SF1">
    <property type="entry name" value="HISTIDINE BIOSYNTHESIS BIFUNCTIONAL PROTEIN HIS7"/>
    <property type="match status" value="1"/>
</dbReference>
<comment type="similarity">
    <text evidence="6">In the N-terminal section; belongs to the PRA-CH family.</text>
</comment>
<evidence type="ECO:0000256" key="5">
    <source>
        <dbReference type="ARBA" id="ARBA00007731"/>
    </source>
</evidence>
<evidence type="ECO:0000256" key="10">
    <source>
        <dbReference type="ARBA" id="ARBA00023102"/>
    </source>
</evidence>
<sequence length="166" mass="17796">MTDPLFAPRGSKAEIEEGDRLSPKFDADGLITAVTVDADDGAVLMVAHMNAEALALTIETGEAHYFSRSRGRLWKKGEESGHVQKLVELSVDCDQDAVVLRVHMPELGPGIPGAACHTGHRSCFFRSVPLGAAPPADLKLSVNDAGKLFDPAKVYGTPKKTDTPRF</sequence>
<comment type="catalytic activity">
    <reaction evidence="2">
        <text>1-(5-phospho-beta-D-ribosyl)-ATP + H2O = 1-(5-phospho-beta-D-ribosyl)-5'-AMP + diphosphate + H(+)</text>
        <dbReference type="Rhea" id="RHEA:22828"/>
        <dbReference type="ChEBI" id="CHEBI:15377"/>
        <dbReference type="ChEBI" id="CHEBI:15378"/>
        <dbReference type="ChEBI" id="CHEBI:33019"/>
        <dbReference type="ChEBI" id="CHEBI:59457"/>
        <dbReference type="ChEBI" id="CHEBI:73183"/>
        <dbReference type="EC" id="3.6.1.31"/>
    </reaction>
</comment>
<evidence type="ECO:0000259" key="12">
    <source>
        <dbReference type="Pfam" id="PF01502"/>
    </source>
</evidence>
<comment type="function">
    <text evidence="11">Catalyzes the hydrolysis of the adenine ring of phosphoribosyl-AMP.</text>
</comment>
<accession>A0A5S9P523</accession>
<dbReference type="AlphaFoldDB" id="A0A5S9P523"/>
<dbReference type="HAMAP" id="MF_01021">
    <property type="entry name" value="HisI"/>
    <property type="match status" value="1"/>
</dbReference>
<keyword evidence="10 11" id="KW-0368">Histidine biosynthesis</keyword>
<keyword evidence="11" id="KW-0460">Magnesium</keyword>
<dbReference type="SUPFAM" id="SSF141734">
    <property type="entry name" value="HisI-like"/>
    <property type="match status" value="1"/>
</dbReference>
<keyword evidence="8 11" id="KW-0028">Amino-acid biosynthesis</keyword>
<evidence type="ECO:0000256" key="6">
    <source>
        <dbReference type="ARBA" id="ARBA00008299"/>
    </source>
</evidence>
<feature type="binding site" evidence="11">
    <location>
        <position position="94"/>
    </location>
    <ligand>
        <name>Mg(2+)</name>
        <dbReference type="ChEBI" id="CHEBI:18420"/>
    </ligand>
</feature>
<dbReference type="EMBL" id="CACSAS010000001">
    <property type="protein sequence ID" value="CAA0098442.1"/>
    <property type="molecule type" value="Genomic_DNA"/>
</dbReference>
<comment type="subcellular location">
    <subcellularLocation>
        <location evidence="11">Cytoplasm</location>
    </subcellularLocation>
</comment>
<organism evidence="13 14">
    <name type="scientific">Starkeya nomas</name>
    <dbReference type="NCBI Taxonomy" id="2666134"/>
    <lineage>
        <taxon>Bacteria</taxon>
        <taxon>Pseudomonadati</taxon>
        <taxon>Pseudomonadota</taxon>
        <taxon>Alphaproteobacteria</taxon>
        <taxon>Hyphomicrobiales</taxon>
        <taxon>Xanthobacteraceae</taxon>
        <taxon>Starkeya</taxon>
    </lineage>
</organism>
<dbReference type="NCBIfam" id="NF000768">
    <property type="entry name" value="PRK00051.1"/>
    <property type="match status" value="1"/>
</dbReference>
<dbReference type="GO" id="GO:0008270">
    <property type="term" value="F:zinc ion binding"/>
    <property type="evidence" value="ECO:0007669"/>
    <property type="project" value="UniProtKB-UniRule"/>
</dbReference>
<evidence type="ECO:0000256" key="2">
    <source>
        <dbReference type="ARBA" id="ARBA00001460"/>
    </source>
</evidence>
<dbReference type="GO" id="GO:0000105">
    <property type="term" value="P:L-histidine biosynthetic process"/>
    <property type="evidence" value="ECO:0007669"/>
    <property type="project" value="UniProtKB-UniRule"/>
</dbReference>
<feature type="binding site" evidence="11">
    <location>
        <position position="123"/>
    </location>
    <ligand>
        <name>Zn(2+)</name>
        <dbReference type="ChEBI" id="CHEBI:29105"/>
        <note>ligand shared between dimeric partners</note>
    </ligand>
</feature>
<evidence type="ECO:0000256" key="7">
    <source>
        <dbReference type="ARBA" id="ARBA00022490"/>
    </source>
</evidence>
<protein>
    <recommendedName>
        <fullName evidence="11">Phosphoribosyl-AMP cyclohydrolase</fullName>
        <shortName evidence="11">PRA-CH</shortName>
        <ecNumber evidence="11">3.5.4.19</ecNumber>
    </recommendedName>
</protein>
<evidence type="ECO:0000313" key="13">
    <source>
        <dbReference type="EMBL" id="CAA0098442.1"/>
    </source>
</evidence>
<comment type="cofactor">
    <cofactor evidence="11">
        <name>Zn(2+)</name>
        <dbReference type="ChEBI" id="CHEBI:29105"/>
    </cofactor>
    <text evidence="11">Binds 1 zinc ion per subunit.</text>
</comment>
<comment type="catalytic activity">
    <reaction evidence="1 11">
        <text>1-(5-phospho-beta-D-ribosyl)-5'-AMP + H2O = 1-(5-phospho-beta-D-ribosyl)-5-[(5-phospho-beta-D-ribosylamino)methylideneamino]imidazole-4-carboxamide</text>
        <dbReference type="Rhea" id="RHEA:20049"/>
        <dbReference type="ChEBI" id="CHEBI:15377"/>
        <dbReference type="ChEBI" id="CHEBI:58435"/>
        <dbReference type="ChEBI" id="CHEBI:59457"/>
        <dbReference type="EC" id="3.5.4.19"/>
    </reaction>
</comment>
<dbReference type="Gene3D" id="3.10.20.810">
    <property type="entry name" value="Phosphoribosyl-AMP cyclohydrolase"/>
    <property type="match status" value="1"/>
</dbReference>
<reference evidence="13 14" key="1">
    <citation type="submission" date="2019-12" db="EMBL/GenBank/DDBJ databases">
        <authorList>
            <person name="Reyes-Prieto M."/>
        </authorList>
    </citation>
    <scope>NUCLEOTIDE SEQUENCE [LARGE SCALE GENOMIC DNA]</scope>
    <source>
        <strain evidence="13">HF14-78462</strain>
    </source>
</reference>
<keyword evidence="11" id="KW-0479">Metal-binding</keyword>
<keyword evidence="7 11" id="KW-0963">Cytoplasm</keyword>
<evidence type="ECO:0000313" key="14">
    <source>
        <dbReference type="Proteomes" id="UP000433050"/>
    </source>
</evidence>
<dbReference type="InterPro" id="IPR026660">
    <property type="entry name" value="PRA-CH"/>
</dbReference>
<evidence type="ECO:0000256" key="11">
    <source>
        <dbReference type="HAMAP-Rule" id="MF_01021"/>
    </source>
</evidence>
<comment type="similarity">
    <text evidence="5">In the C-terminal section; belongs to the PRA-PH family.</text>
</comment>
<proteinExistence type="inferred from homology"/>
<feature type="binding site" evidence="11">
    <location>
        <position position="92"/>
    </location>
    <ligand>
        <name>Mg(2+)</name>
        <dbReference type="ChEBI" id="CHEBI:18420"/>
    </ligand>
</feature>
<evidence type="ECO:0000256" key="4">
    <source>
        <dbReference type="ARBA" id="ARBA00005204"/>
    </source>
</evidence>
<evidence type="ECO:0000256" key="9">
    <source>
        <dbReference type="ARBA" id="ARBA00022801"/>
    </source>
</evidence>
<dbReference type="FunFam" id="3.10.20.810:FF:000001">
    <property type="entry name" value="Histidine biosynthesis bifunctional protein HisIE"/>
    <property type="match status" value="1"/>
</dbReference>
<gene>
    <name evidence="11 13" type="primary">hisI</name>
    <name evidence="13" type="ORF">STARVERO_02281</name>
</gene>
<comment type="pathway">
    <text evidence="4">Amino-acid biosynthesis; L-histidine biosynthesis; L-histidine from 5-phospho-alpha-D-ribose 1-diphosphate: step 2/9.</text>
</comment>
<keyword evidence="11" id="KW-0862">Zinc</keyword>
<dbReference type="GO" id="GO:0004636">
    <property type="term" value="F:phosphoribosyl-ATP diphosphatase activity"/>
    <property type="evidence" value="ECO:0007669"/>
    <property type="project" value="UniProtKB-EC"/>
</dbReference>
<dbReference type="PANTHER" id="PTHR42945">
    <property type="entry name" value="HISTIDINE BIOSYNTHESIS BIFUNCTIONAL PROTEIN"/>
    <property type="match status" value="1"/>
</dbReference>
<evidence type="ECO:0000256" key="1">
    <source>
        <dbReference type="ARBA" id="ARBA00000024"/>
    </source>
</evidence>
<evidence type="ECO:0000256" key="8">
    <source>
        <dbReference type="ARBA" id="ARBA00022605"/>
    </source>
</evidence>
<dbReference type="EC" id="3.5.4.19" evidence="11"/>
<keyword evidence="9 11" id="KW-0378">Hydrolase</keyword>
<dbReference type="InterPro" id="IPR002496">
    <property type="entry name" value="PRib_AMP_CycHydrolase_dom"/>
</dbReference>
<feature type="domain" description="Phosphoribosyl-AMP cyclohydrolase" evidence="12">
    <location>
        <begin position="45"/>
        <end position="125"/>
    </location>
</feature>
<dbReference type="Pfam" id="PF01502">
    <property type="entry name" value="PRA-CH"/>
    <property type="match status" value="1"/>
</dbReference>
<evidence type="ECO:0000256" key="3">
    <source>
        <dbReference type="ARBA" id="ARBA00005169"/>
    </source>
</evidence>
<keyword evidence="14" id="KW-1185">Reference proteome</keyword>
<comment type="pathway">
    <text evidence="3 11">Amino-acid biosynthesis; L-histidine biosynthesis; L-histidine from 5-phospho-alpha-D-ribose 1-diphosphate: step 3/9.</text>
</comment>
<dbReference type="GO" id="GO:0004635">
    <property type="term" value="F:phosphoribosyl-AMP cyclohydrolase activity"/>
    <property type="evidence" value="ECO:0007669"/>
    <property type="project" value="UniProtKB-UniRule"/>
</dbReference>
<comment type="cofactor">
    <cofactor evidence="11">
        <name>Mg(2+)</name>
        <dbReference type="ChEBI" id="CHEBI:18420"/>
    </cofactor>
    <text evidence="11">Binds 1 Mg(2+) ion per subunit.</text>
</comment>
<dbReference type="RefSeq" id="WP_159598928.1">
    <property type="nucleotide sequence ID" value="NZ_CACSAS010000001.1"/>
</dbReference>
<dbReference type="UniPathway" id="UPA00031">
    <property type="reaction ID" value="UER00008"/>
</dbReference>
<dbReference type="GO" id="GO:0000287">
    <property type="term" value="F:magnesium ion binding"/>
    <property type="evidence" value="ECO:0007669"/>
    <property type="project" value="UniProtKB-UniRule"/>
</dbReference>
<dbReference type="Proteomes" id="UP000433050">
    <property type="component" value="Unassembled WGS sequence"/>
</dbReference>
<feature type="binding site" evidence="11">
    <location>
        <position position="96"/>
    </location>
    <ligand>
        <name>Mg(2+)</name>
        <dbReference type="ChEBI" id="CHEBI:18420"/>
    </ligand>
</feature>
<feature type="binding site" evidence="11">
    <location>
        <position position="116"/>
    </location>
    <ligand>
        <name>Zn(2+)</name>
        <dbReference type="ChEBI" id="CHEBI:29105"/>
        <note>ligand shared between dimeric partners</note>
    </ligand>
</feature>
<comment type="similarity">
    <text evidence="11">Belongs to the PRA-CH family.</text>
</comment>
<dbReference type="InterPro" id="IPR038019">
    <property type="entry name" value="PRib_AMP_CycHydrolase_sf"/>
</dbReference>
<dbReference type="GO" id="GO:0005737">
    <property type="term" value="C:cytoplasm"/>
    <property type="evidence" value="ECO:0007669"/>
    <property type="project" value="UniProtKB-SubCell"/>
</dbReference>
<name>A0A5S9P523_9HYPH</name>
<comment type="subunit">
    <text evidence="11">Homodimer.</text>
</comment>